<comment type="similarity">
    <text evidence="2 9">Belongs to the SecG family.</text>
</comment>
<organism evidence="10 11">
    <name type="scientific">Candidatus Faecivivens stercoravium</name>
    <dbReference type="NCBI Taxonomy" id="2840803"/>
    <lineage>
        <taxon>Bacteria</taxon>
        <taxon>Bacillati</taxon>
        <taxon>Bacillota</taxon>
        <taxon>Clostridia</taxon>
        <taxon>Eubacteriales</taxon>
        <taxon>Oscillospiraceae</taxon>
        <taxon>Oscillospiraceae incertae sedis</taxon>
        <taxon>Candidatus Faecivivens</taxon>
    </lineage>
</organism>
<comment type="function">
    <text evidence="9">Involved in protein export. Participates in an early event of protein translocation.</text>
</comment>
<keyword evidence="7 9" id="KW-0811">Translocation</keyword>
<keyword evidence="6 9" id="KW-1133">Transmembrane helix</keyword>
<dbReference type="InterPro" id="IPR004692">
    <property type="entry name" value="SecG"/>
</dbReference>
<evidence type="ECO:0000313" key="10">
    <source>
        <dbReference type="EMBL" id="HIR61238.1"/>
    </source>
</evidence>
<dbReference type="GO" id="GO:0015450">
    <property type="term" value="F:protein-transporting ATPase activity"/>
    <property type="evidence" value="ECO:0007669"/>
    <property type="project" value="UniProtKB-UniRule"/>
</dbReference>
<evidence type="ECO:0000256" key="8">
    <source>
        <dbReference type="ARBA" id="ARBA00023136"/>
    </source>
</evidence>
<name>A0A9D1J572_9FIRM</name>
<keyword evidence="8 9" id="KW-0472">Membrane</keyword>
<dbReference type="GO" id="GO:0005886">
    <property type="term" value="C:plasma membrane"/>
    <property type="evidence" value="ECO:0007669"/>
    <property type="project" value="UniProtKB-SubCell"/>
</dbReference>
<keyword evidence="4 9" id="KW-0812">Transmembrane</keyword>
<evidence type="ECO:0000256" key="5">
    <source>
        <dbReference type="ARBA" id="ARBA00022927"/>
    </source>
</evidence>
<sequence length="82" mass="8818">MNAFEIVAGIFLLLACIMIIITTMLQKPKQGGLGSSFASTESYFGKNSGRTMDAILVRLTKIGGVIFVVLTVLTAILSVYMQ</sequence>
<evidence type="ECO:0000256" key="6">
    <source>
        <dbReference type="ARBA" id="ARBA00022989"/>
    </source>
</evidence>
<reference evidence="10" key="2">
    <citation type="journal article" date="2021" name="PeerJ">
        <title>Extensive microbial diversity within the chicken gut microbiome revealed by metagenomics and culture.</title>
        <authorList>
            <person name="Gilroy R."/>
            <person name="Ravi A."/>
            <person name="Getino M."/>
            <person name="Pursley I."/>
            <person name="Horton D.L."/>
            <person name="Alikhan N.F."/>
            <person name="Baker D."/>
            <person name="Gharbi K."/>
            <person name="Hall N."/>
            <person name="Watson M."/>
            <person name="Adriaenssens E.M."/>
            <person name="Foster-Nyarko E."/>
            <person name="Jarju S."/>
            <person name="Secka A."/>
            <person name="Antonio M."/>
            <person name="Oren A."/>
            <person name="Chaudhuri R.R."/>
            <person name="La Ragione R."/>
            <person name="Hildebrand F."/>
            <person name="Pallen M.J."/>
        </authorList>
    </citation>
    <scope>NUCLEOTIDE SEQUENCE</scope>
    <source>
        <strain evidence="10">CHK189-12415</strain>
    </source>
</reference>
<dbReference type="NCBIfam" id="TIGR00810">
    <property type="entry name" value="secG"/>
    <property type="match status" value="1"/>
</dbReference>
<evidence type="ECO:0000256" key="1">
    <source>
        <dbReference type="ARBA" id="ARBA00004141"/>
    </source>
</evidence>
<comment type="caution">
    <text evidence="10">The sequence shown here is derived from an EMBL/GenBank/DDBJ whole genome shotgun (WGS) entry which is preliminary data.</text>
</comment>
<evidence type="ECO:0000256" key="7">
    <source>
        <dbReference type="ARBA" id="ARBA00023010"/>
    </source>
</evidence>
<reference evidence="10" key="1">
    <citation type="submission" date="2020-10" db="EMBL/GenBank/DDBJ databases">
        <authorList>
            <person name="Gilroy R."/>
        </authorList>
    </citation>
    <scope>NUCLEOTIDE SEQUENCE</scope>
    <source>
        <strain evidence="10">CHK189-12415</strain>
    </source>
</reference>
<evidence type="ECO:0000313" key="11">
    <source>
        <dbReference type="Proteomes" id="UP000824241"/>
    </source>
</evidence>
<dbReference type="Pfam" id="PF03840">
    <property type="entry name" value="SecG"/>
    <property type="match status" value="1"/>
</dbReference>
<feature type="transmembrane region" description="Helical" evidence="9">
    <location>
        <begin position="62"/>
        <end position="81"/>
    </location>
</feature>
<gene>
    <name evidence="10" type="primary">secG</name>
    <name evidence="10" type="ORF">IAB37_06680</name>
</gene>
<evidence type="ECO:0000256" key="2">
    <source>
        <dbReference type="ARBA" id="ARBA00008445"/>
    </source>
</evidence>
<protein>
    <recommendedName>
        <fullName evidence="9">Protein-export membrane protein SecG</fullName>
    </recommendedName>
</protein>
<dbReference type="GO" id="GO:0009306">
    <property type="term" value="P:protein secretion"/>
    <property type="evidence" value="ECO:0007669"/>
    <property type="project" value="UniProtKB-UniRule"/>
</dbReference>
<keyword evidence="9" id="KW-1003">Cell membrane</keyword>
<evidence type="ECO:0000256" key="4">
    <source>
        <dbReference type="ARBA" id="ARBA00022692"/>
    </source>
</evidence>
<evidence type="ECO:0000256" key="9">
    <source>
        <dbReference type="RuleBase" id="RU365087"/>
    </source>
</evidence>
<keyword evidence="3 9" id="KW-0813">Transport</keyword>
<proteinExistence type="inferred from homology"/>
<dbReference type="AlphaFoldDB" id="A0A9D1J572"/>
<dbReference type="Proteomes" id="UP000824241">
    <property type="component" value="Unassembled WGS sequence"/>
</dbReference>
<comment type="subcellular location">
    <subcellularLocation>
        <location evidence="9">Cell membrane</location>
        <topology evidence="9">Multi-pass membrane protein</topology>
    </subcellularLocation>
    <subcellularLocation>
        <location evidence="1">Membrane</location>
        <topology evidence="1">Multi-pass membrane protein</topology>
    </subcellularLocation>
</comment>
<dbReference type="EMBL" id="DVHA01000211">
    <property type="protein sequence ID" value="HIR61238.1"/>
    <property type="molecule type" value="Genomic_DNA"/>
</dbReference>
<keyword evidence="5 9" id="KW-0653">Protein transport</keyword>
<evidence type="ECO:0000256" key="3">
    <source>
        <dbReference type="ARBA" id="ARBA00022448"/>
    </source>
</evidence>
<feature type="transmembrane region" description="Helical" evidence="9">
    <location>
        <begin position="6"/>
        <end position="25"/>
    </location>
</feature>
<accession>A0A9D1J572</accession>